<protein>
    <submittedName>
        <fullName evidence="7">HAMP domain-containing protein</fullName>
    </submittedName>
</protein>
<evidence type="ECO:0000313" key="7">
    <source>
        <dbReference type="EMBL" id="QHQ62613.1"/>
    </source>
</evidence>
<feature type="transmembrane region" description="Helical" evidence="4">
    <location>
        <begin position="182"/>
        <end position="205"/>
    </location>
</feature>
<dbReference type="GO" id="GO:0006935">
    <property type="term" value="P:chemotaxis"/>
    <property type="evidence" value="ECO:0007669"/>
    <property type="project" value="InterPro"/>
</dbReference>
<keyword evidence="1 3" id="KW-0807">Transducer</keyword>
<accession>A0A6P1TQ64</accession>
<dbReference type="Proteomes" id="UP000464314">
    <property type="component" value="Chromosome"/>
</dbReference>
<dbReference type="KEGG" id="anr:Ana3638_19025"/>
<evidence type="ECO:0000256" key="4">
    <source>
        <dbReference type="SAM" id="Phobius"/>
    </source>
</evidence>
<dbReference type="PANTHER" id="PTHR32089">
    <property type="entry name" value="METHYL-ACCEPTING CHEMOTAXIS PROTEIN MCPB"/>
    <property type="match status" value="1"/>
</dbReference>
<dbReference type="Pfam" id="PF00015">
    <property type="entry name" value="MCPsignal"/>
    <property type="match status" value="1"/>
</dbReference>
<dbReference type="SMART" id="SM00304">
    <property type="entry name" value="HAMP"/>
    <property type="match status" value="1"/>
</dbReference>
<dbReference type="Gene3D" id="6.10.340.10">
    <property type="match status" value="1"/>
</dbReference>
<dbReference type="InterPro" id="IPR024478">
    <property type="entry name" value="HlyB_4HB_MCP"/>
</dbReference>
<dbReference type="SMART" id="SM00283">
    <property type="entry name" value="MA"/>
    <property type="match status" value="1"/>
</dbReference>
<evidence type="ECO:0000259" key="5">
    <source>
        <dbReference type="PROSITE" id="PS50111"/>
    </source>
</evidence>
<dbReference type="EMBL" id="CP048000">
    <property type="protein sequence ID" value="QHQ62613.1"/>
    <property type="molecule type" value="Genomic_DNA"/>
</dbReference>
<dbReference type="InterPro" id="IPR003660">
    <property type="entry name" value="HAMP_dom"/>
</dbReference>
<keyword evidence="4" id="KW-0472">Membrane</keyword>
<dbReference type="Gene3D" id="1.10.287.950">
    <property type="entry name" value="Methyl-accepting chemotaxis protein"/>
    <property type="match status" value="1"/>
</dbReference>
<keyword evidence="8" id="KW-1185">Reference proteome</keyword>
<dbReference type="AlphaFoldDB" id="A0A6P1TQ64"/>
<proteinExistence type="inferred from homology"/>
<keyword evidence="4" id="KW-1133">Transmembrane helix</keyword>
<dbReference type="SUPFAM" id="SSF58104">
    <property type="entry name" value="Methyl-accepting chemotaxis protein (MCP) signaling domain"/>
    <property type="match status" value="1"/>
</dbReference>
<dbReference type="RefSeq" id="WP_161839436.1">
    <property type="nucleotide sequence ID" value="NZ_CP048000.1"/>
</dbReference>
<keyword evidence="4" id="KW-0812">Transmembrane</keyword>
<dbReference type="InterPro" id="IPR004090">
    <property type="entry name" value="Chemotax_Me-accpt_rcpt"/>
</dbReference>
<reference evidence="7 8" key="1">
    <citation type="submission" date="2020-01" db="EMBL/GenBank/DDBJ databases">
        <title>Genome analysis of Anaerocolumna sp. CBA3638.</title>
        <authorList>
            <person name="Kim J."/>
            <person name="Roh S.W."/>
        </authorList>
    </citation>
    <scope>NUCLEOTIDE SEQUENCE [LARGE SCALE GENOMIC DNA]</scope>
    <source>
        <strain evidence="7 8">CBA3638</strain>
    </source>
</reference>
<sequence>MSIKNKLVTAFSIILILLTGLGITSIDFLNRVNQTSTIISEKVIPRLNCVNQINYDIARFRSFEFEYITLTTKEDMDALEKRMEENKTNINHNIETYQSYVNNEAIQTVKTEWDKYLAEHDKLIQIGRQLDVKKSTEIIKGECKNAFNNLTEALNSLIIENEENANNTSRSGDQMYGFISKIILAIVAGAILFGIIMAVFITYSVTKPIKKLKLRLQELVQKGGDLTQNIELKSKDEIGELASAVNQFIANIRGIIIEVNQSVNGVDNAVFSVRECLNVLNENVDESSATIEELSAGMEETAAAAEEVNASSADIASASESLAERAQQGAEAVSKINERAANLKKGASDSQNAANAIYKNTKVNLETALKKSDAISQINVLSHAILEISEQTNLLALNAAIEAARAGEAGKGFAVVAEEIRKLAEDSKTTVTEIGKVTEEVLSSVNELAANSKTIMEFFDTTVSNDYKEMVKIGAAYGDDGLFVDNLVSDFSATSEELTATIDGVIKAISEVAVTVGQGAAGTQDIAERIIKIVELVEEVNKQMNISLENSLNLKNAVNKFKV</sequence>
<dbReference type="GO" id="GO:0016020">
    <property type="term" value="C:membrane"/>
    <property type="evidence" value="ECO:0007669"/>
    <property type="project" value="InterPro"/>
</dbReference>
<dbReference type="Pfam" id="PF00672">
    <property type="entry name" value="HAMP"/>
    <property type="match status" value="1"/>
</dbReference>
<dbReference type="PROSITE" id="PS50885">
    <property type="entry name" value="HAMP"/>
    <property type="match status" value="1"/>
</dbReference>
<dbReference type="PANTHER" id="PTHR32089:SF112">
    <property type="entry name" value="LYSOZYME-LIKE PROTEIN-RELATED"/>
    <property type="match status" value="1"/>
</dbReference>
<dbReference type="CDD" id="cd06225">
    <property type="entry name" value="HAMP"/>
    <property type="match status" value="1"/>
</dbReference>
<evidence type="ECO:0000256" key="3">
    <source>
        <dbReference type="PROSITE-ProRule" id="PRU00284"/>
    </source>
</evidence>
<organism evidence="7 8">
    <name type="scientific">Anaerocolumna sedimenticola</name>
    <dbReference type="NCBI Taxonomy" id="2696063"/>
    <lineage>
        <taxon>Bacteria</taxon>
        <taxon>Bacillati</taxon>
        <taxon>Bacillota</taxon>
        <taxon>Clostridia</taxon>
        <taxon>Lachnospirales</taxon>
        <taxon>Lachnospiraceae</taxon>
        <taxon>Anaerocolumna</taxon>
    </lineage>
</organism>
<comment type="similarity">
    <text evidence="2">Belongs to the methyl-accepting chemotaxis (MCP) protein family.</text>
</comment>
<evidence type="ECO:0000256" key="2">
    <source>
        <dbReference type="ARBA" id="ARBA00029447"/>
    </source>
</evidence>
<evidence type="ECO:0000256" key="1">
    <source>
        <dbReference type="ARBA" id="ARBA00023224"/>
    </source>
</evidence>
<feature type="domain" description="HAMP" evidence="6">
    <location>
        <begin position="203"/>
        <end position="257"/>
    </location>
</feature>
<dbReference type="PROSITE" id="PS50111">
    <property type="entry name" value="CHEMOTAXIS_TRANSDUC_2"/>
    <property type="match status" value="1"/>
</dbReference>
<name>A0A6P1TQ64_9FIRM</name>
<gene>
    <name evidence="7" type="ORF">Ana3638_19025</name>
</gene>
<dbReference type="PRINTS" id="PR00260">
    <property type="entry name" value="CHEMTRNSDUCR"/>
</dbReference>
<dbReference type="InterPro" id="IPR004089">
    <property type="entry name" value="MCPsignal_dom"/>
</dbReference>
<dbReference type="Pfam" id="PF12729">
    <property type="entry name" value="4HB_MCP_1"/>
    <property type="match status" value="1"/>
</dbReference>
<dbReference type="GO" id="GO:0007165">
    <property type="term" value="P:signal transduction"/>
    <property type="evidence" value="ECO:0007669"/>
    <property type="project" value="UniProtKB-KW"/>
</dbReference>
<evidence type="ECO:0000313" key="8">
    <source>
        <dbReference type="Proteomes" id="UP000464314"/>
    </source>
</evidence>
<dbReference type="GO" id="GO:0004888">
    <property type="term" value="F:transmembrane signaling receptor activity"/>
    <property type="evidence" value="ECO:0007669"/>
    <property type="project" value="InterPro"/>
</dbReference>
<evidence type="ECO:0000259" key="6">
    <source>
        <dbReference type="PROSITE" id="PS50885"/>
    </source>
</evidence>
<feature type="domain" description="Methyl-accepting transducer" evidence="5">
    <location>
        <begin position="262"/>
        <end position="513"/>
    </location>
</feature>